<dbReference type="Gramene" id="Solyc04g076695.1.1">
    <property type="protein sequence ID" value="Solyc04g076695.1.1"/>
    <property type="gene ID" value="Solyc04g076695.1"/>
</dbReference>
<dbReference type="EnsemblPlants" id="Solyc04g076695.1.1">
    <property type="protein sequence ID" value="Solyc04g076695.1.1"/>
    <property type="gene ID" value="Solyc04g076695.1"/>
</dbReference>
<reference evidence="1" key="2">
    <citation type="submission" date="2019-01" db="UniProtKB">
        <authorList>
            <consortium name="EnsemblPlants"/>
        </authorList>
    </citation>
    <scope>IDENTIFICATION</scope>
    <source>
        <strain evidence="1">cv. Heinz 1706</strain>
    </source>
</reference>
<evidence type="ECO:0000313" key="1">
    <source>
        <dbReference type="EnsemblPlants" id="Solyc04g076695.1.1"/>
    </source>
</evidence>
<sequence>RFSSCISSIRISSFLTRTPRRLVSSWFSKFCKSLTLRPESSSPIICR</sequence>
<accession>A0A3Q7H0X6</accession>
<dbReference type="Proteomes" id="UP000004994">
    <property type="component" value="Chromosome 4"/>
</dbReference>
<organism evidence="1">
    <name type="scientific">Solanum lycopersicum</name>
    <name type="common">Tomato</name>
    <name type="synonym">Lycopersicon esculentum</name>
    <dbReference type="NCBI Taxonomy" id="4081"/>
    <lineage>
        <taxon>Eukaryota</taxon>
        <taxon>Viridiplantae</taxon>
        <taxon>Streptophyta</taxon>
        <taxon>Embryophyta</taxon>
        <taxon>Tracheophyta</taxon>
        <taxon>Spermatophyta</taxon>
        <taxon>Magnoliopsida</taxon>
        <taxon>eudicotyledons</taxon>
        <taxon>Gunneridae</taxon>
        <taxon>Pentapetalae</taxon>
        <taxon>asterids</taxon>
        <taxon>lamiids</taxon>
        <taxon>Solanales</taxon>
        <taxon>Solanaceae</taxon>
        <taxon>Solanoideae</taxon>
        <taxon>Solaneae</taxon>
        <taxon>Solanum</taxon>
        <taxon>Solanum subgen. Lycopersicon</taxon>
    </lineage>
</organism>
<dbReference type="AlphaFoldDB" id="A0A3Q7H0X6"/>
<evidence type="ECO:0000313" key="2">
    <source>
        <dbReference type="Proteomes" id="UP000004994"/>
    </source>
</evidence>
<dbReference type="InParanoid" id="A0A3Q7H0X6"/>
<name>A0A3Q7H0X6_SOLLC</name>
<protein>
    <submittedName>
        <fullName evidence="1">Uncharacterized protein</fullName>
    </submittedName>
</protein>
<reference evidence="1" key="1">
    <citation type="journal article" date="2012" name="Nature">
        <title>The tomato genome sequence provides insights into fleshy fruit evolution.</title>
        <authorList>
            <consortium name="Tomato Genome Consortium"/>
        </authorList>
    </citation>
    <scope>NUCLEOTIDE SEQUENCE [LARGE SCALE GENOMIC DNA]</scope>
    <source>
        <strain evidence="1">cv. Heinz 1706</strain>
    </source>
</reference>
<proteinExistence type="predicted"/>
<keyword evidence="2" id="KW-1185">Reference proteome</keyword>